<keyword evidence="2" id="KW-1185">Reference proteome</keyword>
<sequence>AVYGTLNKWLAWEVEFSLLLQLRLLQILRKRSQSHRVIQMVLIGQKTPVAKWMLSKGHTRSISRRLFARMIALYAHHDLQDKVI</sequence>
<evidence type="ECO:0000313" key="1">
    <source>
        <dbReference type="EMBL" id="KAG5389522.1"/>
    </source>
</evidence>
<dbReference type="PANTHER" id="PTHR46782">
    <property type="entry name" value="OS01G0757700 PROTEIN"/>
    <property type="match status" value="1"/>
</dbReference>
<comment type="caution">
    <text evidence="1">The sequence shown here is derived from an EMBL/GenBank/DDBJ whole genome shotgun (WGS) entry which is preliminary data.</text>
</comment>
<dbReference type="EMBL" id="JADBGQ010000007">
    <property type="protein sequence ID" value="KAG5389522.1"/>
    <property type="molecule type" value="Genomic_DNA"/>
</dbReference>
<protein>
    <submittedName>
        <fullName evidence="1">Uncharacterized protein</fullName>
    </submittedName>
</protein>
<dbReference type="Proteomes" id="UP000823674">
    <property type="component" value="Chromosome A08"/>
</dbReference>
<proteinExistence type="predicted"/>
<name>A0ABQ7LSI1_BRACM</name>
<evidence type="ECO:0000313" key="2">
    <source>
        <dbReference type="Proteomes" id="UP000823674"/>
    </source>
</evidence>
<organism evidence="1 2">
    <name type="scientific">Brassica rapa subsp. trilocularis</name>
    <dbReference type="NCBI Taxonomy" id="1813537"/>
    <lineage>
        <taxon>Eukaryota</taxon>
        <taxon>Viridiplantae</taxon>
        <taxon>Streptophyta</taxon>
        <taxon>Embryophyta</taxon>
        <taxon>Tracheophyta</taxon>
        <taxon>Spermatophyta</taxon>
        <taxon>Magnoliopsida</taxon>
        <taxon>eudicotyledons</taxon>
        <taxon>Gunneridae</taxon>
        <taxon>Pentapetalae</taxon>
        <taxon>rosids</taxon>
        <taxon>malvids</taxon>
        <taxon>Brassicales</taxon>
        <taxon>Brassicaceae</taxon>
        <taxon>Brassiceae</taxon>
        <taxon>Brassica</taxon>
    </lineage>
</organism>
<dbReference type="PANTHER" id="PTHR46782:SF2">
    <property type="entry name" value="OS07G0545900 PROTEIN"/>
    <property type="match status" value="1"/>
</dbReference>
<feature type="non-terminal residue" evidence="1">
    <location>
        <position position="1"/>
    </location>
</feature>
<reference evidence="1 2" key="1">
    <citation type="submission" date="2021-03" db="EMBL/GenBank/DDBJ databases">
        <authorList>
            <person name="King G.J."/>
            <person name="Bancroft I."/>
            <person name="Baten A."/>
            <person name="Bloomfield J."/>
            <person name="Borpatragohain P."/>
            <person name="He Z."/>
            <person name="Irish N."/>
            <person name="Irwin J."/>
            <person name="Liu K."/>
            <person name="Mauleon R.P."/>
            <person name="Moore J."/>
            <person name="Morris R."/>
            <person name="Ostergaard L."/>
            <person name="Wang B."/>
            <person name="Wells R."/>
        </authorList>
    </citation>
    <scope>NUCLEOTIDE SEQUENCE [LARGE SCALE GENOMIC DNA]</scope>
    <source>
        <strain evidence="1">R-o-18</strain>
        <tissue evidence="1">Leaf</tissue>
    </source>
</reference>
<accession>A0ABQ7LSI1</accession>
<gene>
    <name evidence="1" type="primary">A08p020610.1_BraROA</name>
    <name evidence="1" type="ORF">IGI04_031063</name>
</gene>
<feature type="non-terminal residue" evidence="1">
    <location>
        <position position="84"/>
    </location>
</feature>
<dbReference type="InterPro" id="IPR044646">
    <property type="entry name" value="EMB1417-like"/>
</dbReference>